<keyword evidence="3" id="KW-1185">Reference proteome</keyword>
<name>A0A9E8M0K2_9BACI</name>
<dbReference type="EMBL" id="CP106877">
    <property type="protein sequence ID" value="WAA12787.1"/>
    <property type="molecule type" value="Genomic_DNA"/>
</dbReference>
<dbReference type="RefSeq" id="WP_275420919.1">
    <property type="nucleotide sequence ID" value="NZ_CP106877.1"/>
</dbReference>
<dbReference type="Proteomes" id="UP001164726">
    <property type="component" value="Chromosome"/>
</dbReference>
<feature type="coiled-coil region" evidence="1">
    <location>
        <begin position="46"/>
        <end position="80"/>
    </location>
</feature>
<dbReference type="KEGG" id="fhl:OE105_01180"/>
<keyword evidence="1" id="KW-0175">Coiled coil</keyword>
<reference evidence="2" key="1">
    <citation type="submission" date="2022-09" db="EMBL/GenBank/DDBJ databases">
        <title>Complete Genomes of Fervidibacillus albus and Fervidibacillus halotolerans isolated from tidal flat sediments.</title>
        <authorList>
            <person name="Kwon K.K."/>
            <person name="Yang S.-H."/>
            <person name="Park M.J."/>
            <person name="Oh H.-M."/>
        </authorList>
    </citation>
    <scope>NUCLEOTIDE SEQUENCE</scope>
    <source>
        <strain evidence="2">MEBiC13594</strain>
    </source>
</reference>
<sequence length="273" mass="34106">MLSLEEYIALRKREDGINEFDKESRMENLQTCVGYVFEYFNQYLDITKMEEQRTLNNERVEKYRKRLRLYDEEIQEWLVNFYENYGKQINRSIIHFLKKDELFLLYNTDEEFRNISYECYAHLVKKYPFLENQTEMLFMFIKDYHRIQSQKELNTIFISKEINKWIEETWSKYQVNLLEFAFDWVNRFYNNKHMWPAKHRKKSQDNSQEYEYDIKQKQNLFNLDSLYQRISNKAFIKGKKQELEILMMFFWIHDIEGDRENYWQEYLDKTLSP</sequence>
<protein>
    <submittedName>
        <fullName evidence="2">Uncharacterized protein</fullName>
    </submittedName>
</protein>
<evidence type="ECO:0000313" key="3">
    <source>
        <dbReference type="Proteomes" id="UP001164726"/>
    </source>
</evidence>
<evidence type="ECO:0000313" key="2">
    <source>
        <dbReference type="EMBL" id="WAA12787.1"/>
    </source>
</evidence>
<accession>A0A9E8M0K2</accession>
<organism evidence="2 3">
    <name type="scientific">Fervidibacillus halotolerans</name>
    <dbReference type="NCBI Taxonomy" id="2980027"/>
    <lineage>
        <taxon>Bacteria</taxon>
        <taxon>Bacillati</taxon>
        <taxon>Bacillota</taxon>
        <taxon>Bacilli</taxon>
        <taxon>Bacillales</taxon>
        <taxon>Bacillaceae</taxon>
        <taxon>Fervidibacillus</taxon>
    </lineage>
</organism>
<evidence type="ECO:0000256" key="1">
    <source>
        <dbReference type="SAM" id="Coils"/>
    </source>
</evidence>
<gene>
    <name evidence="2" type="ORF">OE105_01180</name>
</gene>
<dbReference type="AlphaFoldDB" id="A0A9E8M0K2"/>
<proteinExistence type="predicted"/>